<organism evidence="1">
    <name type="scientific">bioreactor metagenome</name>
    <dbReference type="NCBI Taxonomy" id="1076179"/>
    <lineage>
        <taxon>unclassified sequences</taxon>
        <taxon>metagenomes</taxon>
        <taxon>ecological metagenomes</taxon>
    </lineage>
</organism>
<evidence type="ECO:0000313" key="1">
    <source>
        <dbReference type="EMBL" id="MPM75775.1"/>
    </source>
</evidence>
<protein>
    <submittedName>
        <fullName evidence="1">Uncharacterized protein</fullName>
    </submittedName>
</protein>
<dbReference type="EMBL" id="VSSQ01026850">
    <property type="protein sequence ID" value="MPM75775.1"/>
    <property type="molecule type" value="Genomic_DNA"/>
</dbReference>
<dbReference type="AlphaFoldDB" id="A0A645CFW1"/>
<accession>A0A645CFW1</accession>
<gene>
    <name evidence="1" type="ORF">SDC9_122769</name>
</gene>
<proteinExistence type="predicted"/>
<comment type="caution">
    <text evidence="1">The sequence shown here is derived from an EMBL/GenBank/DDBJ whole genome shotgun (WGS) entry which is preliminary data.</text>
</comment>
<sequence>MCRLLKIRLTQHSGIQGGFNGFNGFTAETDMVTDAHQVHSGLKCRNRSLDGAIVLCYRIHLHAVTEDQTFES</sequence>
<reference evidence="1" key="1">
    <citation type="submission" date="2019-08" db="EMBL/GenBank/DDBJ databases">
        <authorList>
            <person name="Kucharzyk K."/>
            <person name="Murdoch R.W."/>
            <person name="Higgins S."/>
            <person name="Loffler F."/>
        </authorList>
    </citation>
    <scope>NUCLEOTIDE SEQUENCE</scope>
</reference>
<name>A0A645CFW1_9ZZZZ</name>